<dbReference type="InterPro" id="IPR023393">
    <property type="entry name" value="START-like_dom_sf"/>
</dbReference>
<dbReference type="Gene3D" id="3.30.530.20">
    <property type="match status" value="1"/>
</dbReference>
<accession>A0ABQ2F3E2</accession>
<proteinExistence type="predicted"/>
<evidence type="ECO:0000313" key="2">
    <source>
        <dbReference type="Proteomes" id="UP000662111"/>
    </source>
</evidence>
<evidence type="ECO:0000313" key="1">
    <source>
        <dbReference type="EMBL" id="GGK57426.1"/>
    </source>
</evidence>
<dbReference type="Pfam" id="PF10604">
    <property type="entry name" value="Polyketide_cyc2"/>
    <property type="match status" value="1"/>
</dbReference>
<dbReference type="InterPro" id="IPR019587">
    <property type="entry name" value="Polyketide_cyclase/dehydratase"/>
</dbReference>
<comment type="caution">
    <text evidence="1">The sequence shown here is derived from an EMBL/GenBank/DDBJ whole genome shotgun (WGS) entry which is preliminary data.</text>
</comment>
<keyword evidence="2" id="KW-1185">Reference proteome</keyword>
<dbReference type="EMBL" id="BMLB01000001">
    <property type="protein sequence ID" value="GGK57426.1"/>
    <property type="molecule type" value="Genomic_DNA"/>
</dbReference>
<gene>
    <name evidence="1" type="ORF">GCM10011509_02250</name>
</gene>
<sequence length="152" mass="16852">MVDVAVSRVLPAPRSRVAAVAGDPSQAVRWYSNIRSVRWHGEPEVRVGARVDFVARFLGRDLAYTYEIVDLVPQERMVMRTASGPFPMETTYTWWDEPPGPDGARTGMELRNTGRPSGFASLAAGILPAAMRRAMTKDLERLERVVAGEQGH</sequence>
<dbReference type="SUPFAM" id="SSF55961">
    <property type="entry name" value="Bet v1-like"/>
    <property type="match status" value="1"/>
</dbReference>
<dbReference type="RefSeq" id="WP_022921000.1">
    <property type="nucleotide sequence ID" value="NZ_BMLB01000001.1"/>
</dbReference>
<reference evidence="2" key="1">
    <citation type="journal article" date="2019" name="Int. J. Syst. Evol. Microbiol.">
        <title>The Global Catalogue of Microorganisms (GCM) 10K type strain sequencing project: providing services to taxonomists for standard genome sequencing and annotation.</title>
        <authorList>
            <consortium name="The Broad Institute Genomics Platform"/>
            <consortium name="The Broad Institute Genome Sequencing Center for Infectious Disease"/>
            <person name="Wu L."/>
            <person name="Ma J."/>
        </authorList>
    </citation>
    <scope>NUCLEOTIDE SEQUENCE [LARGE SCALE GENOMIC DNA]</scope>
    <source>
        <strain evidence="2">CGMCC 1.5362</strain>
    </source>
</reference>
<protein>
    <submittedName>
        <fullName evidence="1">ATPase</fullName>
    </submittedName>
</protein>
<organism evidence="1 2">
    <name type="scientific">Ornithinimicrobium pekingense</name>
    <dbReference type="NCBI Taxonomy" id="384677"/>
    <lineage>
        <taxon>Bacteria</taxon>
        <taxon>Bacillati</taxon>
        <taxon>Actinomycetota</taxon>
        <taxon>Actinomycetes</taxon>
        <taxon>Micrococcales</taxon>
        <taxon>Ornithinimicrobiaceae</taxon>
        <taxon>Ornithinimicrobium</taxon>
    </lineage>
</organism>
<name>A0ABQ2F3E2_9MICO</name>
<dbReference type="Proteomes" id="UP000662111">
    <property type="component" value="Unassembled WGS sequence"/>
</dbReference>